<gene>
    <name evidence="1" type="ORF">AB0E61_04065</name>
</gene>
<protein>
    <submittedName>
        <fullName evidence="1">Uncharacterized protein</fullName>
    </submittedName>
</protein>
<comment type="caution">
    <text evidence="1">The sequence shown here is derived from an EMBL/GenBank/DDBJ whole genome shotgun (WGS) entry which is preliminary data.</text>
</comment>
<keyword evidence="2" id="KW-1185">Reference proteome</keyword>
<dbReference type="Proteomes" id="UP001550853">
    <property type="component" value="Unassembled WGS sequence"/>
</dbReference>
<accession>A0ABV2YU42</accession>
<reference evidence="1 2" key="1">
    <citation type="submission" date="2024-06" db="EMBL/GenBank/DDBJ databases">
        <title>The Natural Products Discovery Center: Release of the First 8490 Sequenced Strains for Exploring Actinobacteria Biosynthetic Diversity.</title>
        <authorList>
            <person name="Kalkreuter E."/>
            <person name="Kautsar S.A."/>
            <person name="Yang D."/>
            <person name="Bader C.D."/>
            <person name="Teijaro C.N."/>
            <person name="Fluegel L."/>
            <person name="Davis C.M."/>
            <person name="Simpson J.R."/>
            <person name="Lauterbach L."/>
            <person name="Steele A.D."/>
            <person name="Gui C."/>
            <person name="Meng S."/>
            <person name="Li G."/>
            <person name="Viehrig K."/>
            <person name="Ye F."/>
            <person name="Su P."/>
            <person name="Kiefer A.F."/>
            <person name="Nichols A."/>
            <person name="Cepeda A.J."/>
            <person name="Yan W."/>
            <person name="Fan B."/>
            <person name="Jiang Y."/>
            <person name="Adhikari A."/>
            <person name="Zheng C.-J."/>
            <person name="Schuster L."/>
            <person name="Cowan T.M."/>
            <person name="Smanski M.J."/>
            <person name="Chevrette M.G."/>
            <person name="De Carvalho L.P.S."/>
            <person name="Shen B."/>
        </authorList>
    </citation>
    <scope>NUCLEOTIDE SEQUENCE [LARGE SCALE GENOMIC DNA]</scope>
    <source>
        <strain evidence="1 2">NPDC033039</strain>
    </source>
</reference>
<dbReference type="RefSeq" id="WP_030289047.1">
    <property type="nucleotide sequence ID" value="NZ_JBEZVI010000002.1"/>
</dbReference>
<evidence type="ECO:0000313" key="2">
    <source>
        <dbReference type="Proteomes" id="UP001550853"/>
    </source>
</evidence>
<proteinExistence type="predicted"/>
<name>A0ABV2YU42_9ACTN</name>
<organism evidence="1 2">
    <name type="scientific">Streptomyces catenulae</name>
    <dbReference type="NCBI Taxonomy" id="66875"/>
    <lineage>
        <taxon>Bacteria</taxon>
        <taxon>Bacillati</taxon>
        <taxon>Actinomycetota</taxon>
        <taxon>Actinomycetes</taxon>
        <taxon>Kitasatosporales</taxon>
        <taxon>Streptomycetaceae</taxon>
        <taxon>Streptomyces</taxon>
    </lineage>
</organism>
<dbReference type="EMBL" id="JBEZVI010000002">
    <property type="protein sequence ID" value="MEU3709259.1"/>
    <property type="molecule type" value="Genomic_DNA"/>
</dbReference>
<sequence>MATTDDQGRNIRIGTNSGVVSVGDHNNVVQNSGAGPAPDPAHAELLRAVGELRQDLARMVANPQVQALDGELADAETEIVTQGAAGRGRLDRLRAALTDAGSVVGLLASGAAVAEAVAGLVGG</sequence>
<evidence type="ECO:0000313" key="1">
    <source>
        <dbReference type="EMBL" id="MEU3709259.1"/>
    </source>
</evidence>